<evidence type="ECO:0000313" key="4">
    <source>
        <dbReference type="EMBL" id="MBJ6370866.1"/>
    </source>
</evidence>
<keyword evidence="2" id="KW-0169">Cobalamin biosynthesis</keyword>
<evidence type="ECO:0000256" key="1">
    <source>
        <dbReference type="ARBA" id="ARBA00004953"/>
    </source>
</evidence>
<keyword evidence="5" id="KW-1185">Reference proteome</keyword>
<dbReference type="PANTHER" id="PTHR36925">
    <property type="entry name" value="COBALT-PRECORRIN-6A REDUCTASE"/>
    <property type="match status" value="1"/>
</dbReference>
<dbReference type="NCBIfam" id="TIGR00715">
    <property type="entry name" value="precor6x_red"/>
    <property type="match status" value="1"/>
</dbReference>
<dbReference type="GO" id="GO:0009236">
    <property type="term" value="P:cobalamin biosynthetic process"/>
    <property type="evidence" value="ECO:0007669"/>
    <property type="project" value="UniProtKB-UniPathway"/>
</dbReference>
<comment type="caution">
    <text evidence="4">The sequence shown here is derived from an EMBL/GenBank/DDBJ whole genome shotgun (WGS) entry which is preliminary data.</text>
</comment>
<evidence type="ECO:0000256" key="2">
    <source>
        <dbReference type="ARBA" id="ARBA00022573"/>
    </source>
</evidence>
<proteinExistence type="predicted"/>
<dbReference type="Pfam" id="PF02571">
    <property type="entry name" value="CbiJ"/>
    <property type="match status" value="1"/>
</dbReference>
<keyword evidence="3 4" id="KW-0560">Oxidoreductase</keyword>
<comment type="pathway">
    <text evidence="1">Cofactor biosynthesis; adenosylcobalamin biosynthesis.</text>
</comment>
<dbReference type="RefSeq" id="WP_199023665.1">
    <property type="nucleotide sequence ID" value="NZ_JAELVR010000003.1"/>
</dbReference>
<dbReference type="EMBL" id="JAELVR010000003">
    <property type="protein sequence ID" value="MBJ6370866.1"/>
    <property type="molecule type" value="Genomic_DNA"/>
</dbReference>
<evidence type="ECO:0000256" key="3">
    <source>
        <dbReference type="ARBA" id="ARBA00023002"/>
    </source>
</evidence>
<dbReference type="PANTHER" id="PTHR36925:SF1">
    <property type="entry name" value="COBALT-PRECORRIN-6A REDUCTASE"/>
    <property type="match status" value="1"/>
</dbReference>
<sequence length="259" mass="27480">MIVSHGDSAITPHVLILGGTTEASALARVVAEHRLAAVFSYAGRVARPRPQPLPTRVGGFGGVDGLTEYLRAEAITHVVDATHPFAAGMSRNAITACARIGVPLVALTRPAWQRQQGDLWTSVAGIDDAVAALDRPATRVMLALGRMHLAAFAVRPQHHYLLRLVDPADHLPLPDCSVVIDRGPFTVSGDKALLLDHRIELVVSKNSGGDGARSKIDAARDLGLPVLMIDRPAIPDRDEVATSQEVLAWLGHSGVNLGV</sequence>
<dbReference type="Proteomes" id="UP000619079">
    <property type="component" value="Unassembled WGS sequence"/>
</dbReference>
<name>A0A8J7LVG4_9RHOB</name>
<protein>
    <submittedName>
        <fullName evidence="4">Cobalt-precorrin-6A reductase</fullName>
        <ecNumber evidence="4">1.3.1.106</ecNumber>
    </submittedName>
</protein>
<gene>
    <name evidence="4" type="ORF">JF290_04970</name>
</gene>
<reference evidence="4" key="1">
    <citation type="submission" date="2020-12" db="EMBL/GenBank/DDBJ databases">
        <title>Sedimentitalea sp. nov., isolated from sand in Incheon.</title>
        <authorList>
            <person name="Kim W."/>
        </authorList>
    </citation>
    <scope>NUCLEOTIDE SEQUENCE</scope>
    <source>
        <strain evidence="4">CAU 1593</strain>
    </source>
</reference>
<dbReference type="GO" id="GO:0016994">
    <property type="term" value="F:precorrin-6A reductase activity"/>
    <property type="evidence" value="ECO:0007669"/>
    <property type="project" value="InterPro"/>
</dbReference>
<dbReference type="InterPro" id="IPR003723">
    <property type="entry name" value="Precorrin-6x_reduct"/>
</dbReference>
<evidence type="ECO:0000313" key="5">
    <source>
        <dbReference type="Proteomes" id="UP000619079"/>
    </source>
</evidence>
<dbReference type="EC" id="1.3.1.106" evidence="4"/>
<dbReference type="PROSITE" id="PS51014">
    <property type="entry name" value="COBK_CBIJ"/>
    <property type="match status" value="1"/>
</dbReference>
<dbReference type="AlphaFoldDB" id="A0A8J7LVG4"/>
<accession>A0A8J7LVG4</accession>
<dbReference type="NCBIfam" id="NF005968">
    <property type="entry name" value="PRK08057.1-2"/>
    <property type="match status" value="1"/>
</dbReference>
<organism evidence="4 5">
    <name type="scientific">Sedimentitalea arenosa</name>
    <dbReference type="NCBI Taxonomy" id="2798803"/>
    <lineage>
        <taxon>Bacteria</taxon>
        <taxon>Pseudomonadati</taxon>
        <taxon>Pseudomonadota</taxon>
        <taxon>Alphaproteobacteria</taxon>
        <taxon>Rhodobacterales</taxon>
        <taxon>Paracoccaceae</taxon>
        <taxon>Sedimentitalea</taxon>
    </lineage>
</organism>
<dbReference type="UniPathway" id="UPA00148"/>